<accession>X1PCN4</accession>
<proteinExistence type="predicted"/>
<organism evidence="2">
    <name type="scientific">marine sediment metagenome</name>
    <dbReference type="NCBI Taxonomy" id="412755"/>
    <lineage>
        <taxon>unclassified sequences</taxon>
        <taxon>metagenomes</taxon>
        <taxon>ecological metagenomes</taxon>
    </lineage>
</organism>
<gene>
    <name evidence="2" type="ORF">S06H3_51493</name>
</gene>
<sequence length="62" mass="7147">VICKLWCSYTYYKMFIPSKANLEIKNKYGLKPKIKFLDTCNKCGQCAKNCLYGALTIKESVK</sequence>
<name>X1PCN4_9ZZZZ</name>
<evidence type="ECO:0000259" key="1">
    <source>
        <dbReference type="PROSITE" id="PS51379"/>
    </source>
</evidence>
<dbReference type="PROSITE" id="PS51379">
    <property type="entry name" value="4FE4S_FER_2"/>
    <property type="match status" value="1"/>
</dbReference>
<dbReference type="SUPFAM" id="SSF54862">
    <property type="entry name" value="4Fe-4S ferredoxins"/>
    <property type="match status" value="1"/>
</dbReference>
<comment type="caution">
    <text evidence="2">The sequence shown here is derived from an EMBL/GenBank/DDBJ whole genome shotgun (WGS) entry which is preliminary data.</text>
</comment>
<feature type="domain" description="4Fe-4S ferredoxin-type" evidence="1">
    <location>
        <begin position="30"/>
        <end position="60"/>
    </location>
</feature>
<dbReference type="AlphaFoldDB" id="X1PCN4"/>
<feature type="non-terminal residue" evidence="2">
    <location>
        <position position="1"/>
    </location>
</feature>
<evidence type="ECO:0000313" key="2">
    <source>
        <dbReference type="EMBL" id="GAI36780.1"/>
    </source>
</evidence>
<dbReference type="EMBL" id="BARV01032681">
    <property type="protein sequence ID" value="GAI36780.1"/>
    <property type="molecule type" value="Genomic_DNA"/>
</dbReference>
<protein>
    <recommendedName>
        <fullName evidence="1">4Fe-4S ferredoxin-type domain-containing protein</fullName>
    </recommendedName>
</protein>
<reference evidence="2" key="1">
    <citation type="journal article" date="2014" name="Front. Microbiol.">
        <title>High frequency of phylogenetically diverse reductive dehalogenase-homologous genes in deep subseafloor sedimentary metagenomes.</title>
        <authorList>
            <person name="Kawai M."/>
            <person name="Futagami T."/>
            <person name="Toyoda A."/>
            <person name="Takaki Y."/>
            <person name="Nishi S."/>
            <person name="Hori S."/>
            <person name="Arai W."/>
            <person name="Tsubouchi T."/>
            <person name="Morono Y."/>
            <person name="Uchiyama I."/>
            <person name="Ito T."/>
            <person name="Fujiyama A."/>
            <person name="Inagaki F."/>
            <person name="Takami H."/>
        </authorList>
    </citation>
    <scope>NUCLEOTIDE SEQUENCE</scope>
    <source>
        <strain evidence="2">Expedition CK06-06</strain>
    </source>
</reference>
<dbReference type="InterPro" id="IPR017896">
    <property type="entry name" value="4Fe4S_Fe-S-bd"/>
</dbReference>